<comment type="caution">
    <text evidence="1">The sequence shown here is derived from an EMBL/GenBank/DDBJ whole genome shotgun (WGS) entry which is preliminary data.</text>
</comment>
<sequence>MHPNPELLLIKTINTNTTLQNAQLAAYLNIPETRPQQFITIEQVGWLTRNQVSYAALAVQVWAETRLVASKLAHLLARVLEAQELVHPQIAGVEIESIYNFPDPVSTQPRYQLTVTVALVAADS</sequence>
<keyword evidence="2" id="KW-1185">Reference proteome</keyword>
<organism evidence="1 2">
    <name type="scientific">Canibacter oris</name>
    <dbReference type="NCBI Taxonomy" id="1365628"/>
    <lineage>
        <taxon>Bacteria</taxon>
        <taxon>Bacillati</taxon>
        <taxon>Actinomycetota</taxon>
        <taxon>Actinomycetes</taxon>
        <taxon>Micrococcales</taxon>
        <taxon>Microbacteriaceae</taxon>
        <taxon>Canibacter</taxon>
    </lineage>
</organism>
<dbReference type="RefSeq" id="WP_183304653.1">
    <property type="nucleotide sequence ID" value="NZ_JACIFD010000008.1"/>
</dbReference>
<name>A0A840DIN7_9MICO</name>
<proteinExistence type="predicted"/>
<evidence type="ECO:0008006" key="3">
    <source>
        <dbReference type="Google" id="ProtNLM"/>
    </source>
</evidence>
<evidence type="ECO:0000313" key="2">
    <source>
        <dbReference type="Proteomes" id="UP000571183"/>
    </source>
</evidence>
<dbReference type="AlphaFoldDB" id="A0A840DIN7"/>
<evidence type="ECO:0000313" key="1">
    <source>
        <dbReference type="EMBL" id="MBB4071625.1"/>
    </source>
</evidence>
<protein>
    <recommendedName>
        <fullName evidence="3">DUF3168 domain-containing protein</fullName>
    </recommendedName>
</protein>
<reference evidence="1" key="1">
    <citation type="submission" date="2020-08" db="EMBL/GenBank/DDBJ databases">
        <title>Sequencing the genomes of 1000 actinobacteria strains.</title>
        <authorList>
            <person name="Klenk H.-P."/>
        </authorList>
    </citation>
    <scope>NUCLEOTIDE SEQUENCE [LARGE SCALE GENOMIC DNA]</scope>
    <source>
        <strain evidence="1">DSM 27064</strain>
    </source>
</reference>
<dbReference type="Proteomes" id="UP000571183">
    <property type="component" value="Unassembled WGS sequence"/>
</dbReference>
<dbReference type="EMBL" id="JACIFD010000008">
    <property type="protein sequence ID" value="MBB4071625.1"/>
    <property type="molecule type" value="Genomic_DNA"/>
</dbReference>
<gene>
    <name evidence="1" type="ORF">F5897_000937</name>
</gene>
<accession>A0A840DIN7</accession>